<dbReference type="EMBL" id="CP007032">
    <property type="protein sequence ID" value="AHF05761.1"/>
    <property type="molecule type" value="Genomic_DNA"/>
</dbReference>
<dbReference type="HOGENOM" id="CLU_066420_1_0_9"/>
<dbReference type="Pfam" id="PF08812">
    <property type="entry name" value="YtxC"/>
    <property type="match status" value="1"/>
</dbReference>
<name>W0E9N8_9FIRM</name>
<dbReference type="OrthoDB" id="2986513at2"/>
<proteinExistence type="predicted"/>
<sequence length="292" mass="34614">MEHSVQLGTQHYHESICQRLRELRDDEELPVVIYEYQQGKRWLIDCNFQLPSQKYEGEQDTLKRIHSYYLANALAETILYQWEKDYVRYLLKKKYKLKREEVEQVLAKVLEYLSKTLLEQKSYAVNRKTTLVNQIMICLDNQPLFDIEGFLRFRAEDYKEQVQKAVSHVVDEYILEREYIEFIELLKHFVDSQVPRMHTLHVGITSSGKFHLYNEEGKTVTNEYIEDLSFGSSVNEYSYEDMLVSALIAVAPRQIVLHIRYEGFKDTLNTIVQVFEGRVSYCNDGCFICDKI</sequence>
<organism evidence="1 2">
    <name type="scientific">Desulfitobacterium metallireducens DSM 15288</name>
    <dbReference type="NCBI Taxonomy" id="871968"/>
    <lineage>
        <taxon>Bacteria</taxon>
        <taxon>Bacillati</taxon>
        <taxon>Bacillota</taxon>
        <taxon>Clostridia</taxon>
        <taxon>Eubacteriales</taxon>
        <taxon>Desulfitobacteriaceae</taxon>
        <taxon>Desulfitobacterium</taxon>
    </lineage>
</organism>
<keyword evidence="2" id="KW-1185">Reference proteome</keyword>
<protein>
    <recommendedName>
        <fullName evidence="3">Sporulation protein YtxC</fullName>
    </recommendedName>
</protein>
<dbReference type="STRING" id="871968.DESME_00605"/>
<dbReference type="RefSeq" id="WP_006718922.1">
    <property type="nucleotide sequence ID" value="NZ_CP007032.1"/>
</dbReference>
<gene>
    <name evidence="1" type="ORF">DESME_00605</name>
</gene>
<dbReference type="InterPro" id="IPR014199">
    <property type="entry name" value="Spore_YtxC"/>
</dbReference>
<reference evidence="1 2" key="1">
    <citation type="submission" date="2013-12" db="EMBL/GenBank/DDBJ databases">
        <authorList>
            <consortium name="DOE Joint Genome Institute"/>
            <person name="Smidt H."/>
            <person name="Huntemann M."/>
            <person name="Han J."/>
            <person name="Chen A."/>
            <person name="Kyrpides N."/>
            <person name="Mavromatis K."/>
            <person name="Markowitz V."/>
            <person name="Palaniappan K."/>
            <person name="Ivanova N."/>
            <person name="Schaumberg A."/>
            <person name="Pati A."/>
            <person name="Liolios K."/>
            <person name="Nordberg H.P."/>
            <person name="Cantor M.N."/>
            <person name="Hua S.X."/>
            <person name="Woyke T."/>
        </authorList>
    </citation>
    <scope>NUCLEOTIDE SEQUENCE [LARGE SCALE GENOMIC DNA]</scope>
    <source>
        <strain evidence="2">DSM 15288</strain>
    </source>
</reference>
<dbReference type="eggNOG" id="ENOG5031S9P">
    <property type="taxonomic scope" value="Bacteria"/>
</dbReference>
<evidence type="ECO:0000313" key="2">
    <source>
        <dbReference type="Proteomes" id="UP000010847"/>
    </source>
</evidence>
<evidence type="ECO:0000313" key="1">
    <source>
        <dbReference type="EMBL" id="AHF05761.1"/>
    </source>
</evidence>
<evidence type="ECO:0008006" key="3">
    <source>
        <dbReference type="Google" id="ProtNLM"/>
    </source>
</evidence>
<dbReference type="Proteomes" id="UP000010847">
    <property type="component" value="Chromosome"/>
</dbReference>
<accession>W0E9N8</accession>
<dbReference type="AlphaFoldDB" id="W0E9N8"/>
<dbReference type="KEGG" id="dmt:DESME_00605"/>